<feature type="region of interest" description="Disordered" evidence="1">
    <location>
        <begin position="1"/>
        <end position="89"/>
    </location>
</feature>
<sequence length="89" mass="9275">MHALQRGHGSSRDLDLDDVTAMGTSGQGFARKPKPPETCGARHALQHGHGSSRDLVVDEDTAMGKSGGKGFASSAQMLQRDGQSLLGDS</sequence>
<dbReference type="EMBL" id="FNXT01000550">
    <property type="protein sequence ID" value="SZX65106.1"/>
    <property type="molecule type" value="Genomic_DNA"/>
</dbReference>
<keyword evidence="3" id="KW-1185">Reference proteome</keyword>
<reference evidence="2 3" key="1">
    <citation type="submission" date="2016-10" db="EMBL/GenBank/DDBJ databases">
        <authorList>
            <person name="Cai Z."/>
        </authorList>
    </citation>
    <scope>NUCLEOTIDE SEQUENCE [LARGE SCALE GENOMIC DNA]</scope>
</reference>
<evidence type="ECO:0000313" key="2">
    <source>
        <dbReference type="EMBL" id="SZX65106.1"/>
    </source>
</evidence>
<accession>A0A383VL48</accession>
<gene>
    <name evidence="2" type="ORF">BQ4739_LOCUS5561</name>
</gene>
<evidence type="ECO:0000313" key="3">
    <source>
        <dbReference type="Proteomes" id="UP000256970"/>
    </source>
</evidence>
<protein>
    <submittedName>
        <fullName evidence="2">Uncharacterized protein</fullName>
    </submittedName>
</protein>
<proteinExistence type="predicted"/>
<evidence type="ECO:0000256" key="1">
    <source>
        <dbReference type="SAM" id="MobiDB-lite"/>
    </source>
</evidence>
<dbReference type="Proteomes" id="UP000256970">
    <property type="component" value="Unassembled WGS sequence"/>
</dbReference>
<organism evidence="2 3">
    <name type="scientific">Tetradesmus obliquus</name>
    <name type="common">Green alga</name>
    <name type="synonym">Acutodesmus obliquus</name>
    <dbReference type="NCBI Taxonomy" id="3088"/>
    <lineage>
        <taxon>Eukaryota</taxon>
        <taxon>Viridiplantae</taxon>
        <taxon>Chlorophyta</taxon>
        <taxon>core chlorophytes</taxon>
        <taxon>Chlorophyceae</taxon>
        <taxon>CS clade</taxon>
        <taxon>Sphaeropleales</taxon>
        <taxon>Scenedesmaceae</taxon>
        <taxon>Tetradesmus</taxon>
    </lineage>
</organism>
<dbReference type="AlphaFoldDB" id="A0A383VL48"/>
<name>A0A383VL48_TETOB</name>